<dbReference type="AlphaFoldDB" id="A0A077MDK3"/>
<keyword evidence="1" id="KW-0812">Transmembrane</keyword>
<dbReference type="Proteomes" id="UP000035720">
    <property type="component" value="Unassembled WGS sequence"/>
</dbReference>
<evidence type="ECO:0000313" key="3">
    <source>
        <dbReference type="Proteomes" id="UP000035720"/>
    </source>
</evidence>
<organism evidence="2 3">
    <name type="scientific">Nostocoides jenkinsii Ben 74</name>
    <dbReference type="NCBI Taxonomy" id="1193518"/>
    <lineage>
        <taxon>Bacteria</taxon>
        <taxon>Bacillati</taxon>
        <taxon>Actinomycetota</taxon>
        <taxon>Actinomycetes</taxon>
        <taxon>Micrococcales</taxon>
        <taxon>Intrasporangiaceae</taxon>
        <taxon>Nostocoides</taxon>
    </lineage>
</organism>
<keyword evidence="3" id="KW-1185">Reference proteome</keyword>
<dbReference type="STRING" id="1193518.BN13_800030"/>
<name>A0A077MDK3_9MICO</name>
<dbReference type="RefSeq" id="WP_048547334.1">
    <property type="nucleotide sequence ID" value="NZ_HF571038.1"/>
</dbReference>
<reference evidence="2 3" key="1">
    <citation type="journal article" date="2013" name="ISME J.">
        <title>A metabolic model for members of the genus Tetrasphaera involved in enhanced biological phosphorus removal.</title>
        <authorList>
            <person name="Kristiansen R."/>
            <person name="Nguyen H.T.T."/>
            <person name="Saunders A.M."/>
            <person name="Nielsen J.L."/>
            <person name="Wimmer R."/>
            <person name="Le V.Q."/>
            <person name="McIlroy S.J."/>
            <person name="Petrovski S."/>
            <person name="Seviour R.J."/>
            <person name="Calteau A."/>
            <person name="Nielsen K.L."/>
            <person name="Nielsen P.H."/>
        </authorList>
    </citation>
    <scope>NUCLEOTIDE SEQUENCE [LARGE SCALE GENOMIC DNA]</scope>
    <source>
        <strain evidence="2 3">Ben 74</strain>
    </source>
</reference>
<evidence type="ECO:0000313" key="2">
    <source>
        <dbReference type="EMBL" id="CCI54729.1"/>
    </source>
</evidence>
<evidence type="ECO:0000256" key="1">
    <source>
        <dbReference type="SAM" id="Phobius"/>
    </source>
</evidence>
<keyword evidence="1" id="KW-1133">Transmembrane helix</keyword>
<dbReference type="EMBL" id="CAJC01000195">
    <property type="protein sequence ID" value="CCI54729.1"/>
    <property type="molecule type" value="Genomic_DNA"/>
</dbReference>
<gene>
    <name evidence="2" type="ORF">BN13_800030</name>
</gene>
<keyword evidence="1" id="KW-0472">Membrane</keyword>
<sequence>MMWNNGTGMGWGMWLVMGSGALAFWLVVILVIRSLLPDRTKDNTAPRTDPLTLLKEALARGEVSVEEYEHRRRILSDIH</sequence>
<protein>
    <recommendedName>
        <fullName evidence="4">SHOCT domain-containing protein</fullName>
    </recommendedName>
</protein>
<proteinExistence type="predicted"/>
<dbReference type="OrthoDB" id="4869818at2"/>
<evidence type="ECO:0008006" key="4">
    <source>
        <dbReference type="Google" id="ProtNLM"/>
    </source>
</evidence>
<comment type="caution">
    <text evidence="2">The sequence shown here is derived from an EMBL/GenBank/DDBJ whole genome shotgun (WGS) entry which is preliminary data.</text>
</comment>
<feature type="transmembrane region" description="Helical" evidence="1">
    <location>
        <begin position="12"/>
        <end position="32"/>
    </location>
</feature>
<accession>A0A077MDK3</accession>